<organism evidence="9 10">
    <name type="scientific">Salinactinospora qingdaonensis</name>
    <dbReference type="NCBI Taxonomy" id="702744"/>
    <lineage>
        <taxon>Bacteria</taxon>
        <taxon>Bacillati</taxon>
        <taxon>Actinomycetota</taxon>
        <taxon>Actinomycetes</taxon>
        <taxon>Streptosporangiales</taxon>
        <taxon>Nocardiopsidaceae</taxon>
        <taxon>Salinactinospora</taxon>
    </lineage>
</organism>
<name>A0ABP7F3Z5_9ACTN</name>
<evidence type="ECO:0000256" key="3">
    <source>
        <dbReference type="ARBA" id="ARBA00022448"/>
    </source>
</evidence>
<accession>A0ABP7F3Z5</accession>
<dbReference type="PANTHER" id="PTHR30269">
    <property type="entry name" value="TRANSMEMBRANE PROTEIN YFCA"/>
    <property type="match status" value="1"/>
</dbReference>
<keyword evidence="7 8" id="KW-0472">Membrane</keyword>
<evidence type="ECO:0000256" key="2">
    <source>
        <dbReference type="ARBA" id="ARBA00009142"/>
    </source>
</evidence>
<dbReference type="InterPro" id="IPR052017">
    <property type="entry name" value="TSUP"/>
</dbReference>
<comment type="caution">
    <text evidence="9">The sequence shown here is derived from an EMBL/GenBank/DDBJ whole genome shotgun (WGS) entry which is preliminary data.</text>
</comment>
<comment type="similarity">
    <text evidence="2 8">Belongs to the 4-toluene sulfonate uptake permease (TSUP) (TC 2.A.102) family.</text>
</comment>
<dbReference type="Pfam" id="PF01925">
    <property type="entry name" value="TauE"/>
    <property type="match status" value="1"/>
</dbReference>
<reference evidence="10" key="1">
    <citation type="journal article" date="2019" name="Int. J. Syst. Evol. Microbiol.">
        <title>The Global Catalogue of Microorganisms (GCM) 10K type strain sequencing project: providing services to taxonomists for standard genome sequencing and annotation.</title>
        <authorList>
            <consortium name="The Broad Institute Genomics Platform"/>
            <consortium name="The Broad Institute Genome Sequencing Center for Infectious Disease"/>
            <person name="Wu L."/>
            <person name="Ma J."/>
        </authorList>
    </citation>
    <scope>NUCLEOTIDE SEQUENCE [LARGE SCALE GENOMIC DNA]</scope>
    <source>
        <strain evidence="10">JCM 17137</strain>
    </source>
</reference>
<evidence type="ECO:0000256" key="8">
    <source>
        <dbReference type="RuleBase" id="RU363041"/>
    </source>
</evidence>
<feature type="transmembrane region" description="Helical" evidence="8">
    <location>
        <begin position="99"/>
        <end position="121"/>
    </location>
</feature>
<evidence type="ECO:0000256" key="1">
    <source>
        <dbReference type="ARBA" id="ARBA00004651"/>
    </source>
</evidence>
<evidence type="ECO:0000256" key="5">
    <source>
        <dbReference type="ARBA" id="ARBA00022692"/>
    </source>
</evidence>
<dbReference type="InterPro" id="IPR002781">
    <property type="entry name" value="TM_pro_TauE-like"/>
</dbReference>
<comment type="subcellular location">
    <subcellularLocation>
        <location evidence="1 8">Cell membrane</location>
        <topology evidence="1 8">Multi-pass membrane protein</topology>
    </subcellularLocation>
</comment>
<keyword evidence="6 8" id="KW-1133">Transmembrane helix</keyword>
<keyword evidence="10" id="KW-1185">Reference proteome</keyword>
<evidence type="ECO:0000256" key="7">
    <source>
        <dbReference type="ARBA" id="ARBA00023136"/>
    </source>
</evidence>
<dbReference type="PANTHER" id="PTHR30269:SF0">
    <property type="entry name" value="MEMBRANE TRANSPORTER PROTEIN YFCA-RELATED"/>
    <property type="match status" value="1"/>
</dbReference>
<feature type="transmembrane region" description="Helical" evidence="8">
    <location>
        <begin position="204"/>
        <end position="223"/>
    </location>
</feature>
<gene>
    <name evidence="9" type="ORF">GCM10022402_09520</name>
</gene>
<evidence type="ECO:0000256" key="6">
    <source>
        <dbReference type="ARBA" id="ARBA00022989"/>
    </source>
</evidence>
<feature type="transmembrane region" description="Helical" evidence="8">
    <location>
        <begin position="230"/>
        <end position="249"/>
    </location>
</feature>
<evidence type="ECO:0000256" key="4">
    <source>
        <dbReference type="ARBA" id="ARBA00022475"/>
    </source>
</evidence>
<dbReference type="EMBL" id="BAABDD010000003">
    <property type="protein sequence ID" value="GAA3730955.1"/>
    <property type="molecule type" value="Genomic_DNA"/>
</dbReference>
<feature type="transmembrane region" description="Helical" evidence="8">
    <location>
        <begin position="141"/>
        <end position="169"/>
    </location>
</feature>
<evidence type="ECO:0000313" key="10">
    <source>
        <dbReference type="Proteomes" id="UP001500908"/>
    </source>
</evidence>
<feature type="transmembrane region" description="Helical" evidence="8">
    <location>
        <begin position="74"/>
        <end position="94"/>
    </location>
</feature>
<keyword evidence="3" id="KW-0813">Transport</keyword>
<evidence type="ECO:0000313" key="9">
    <source>
        <dbReference type="EMBL" id="GAA3730955.1"/>
    </source>
</evidence>
<dbReference type="RefSeq" id="WP_344967667.1">
    <property type="nucleotide sequence ID" value="NZ_BAABDD010000003.1"/>
</dbReference>
<proteinExistence type="inferred from homology"/>
<keyword evidence="5 8" id="KW-0812">Transmembrane</keyword>
<dbReference type="Proteomes" id="UP001500908">
    <property type="component" value="Unassembled WGS sequence"/>
</dbReference>
<keyword evidence="4 8" id="KW-1003">Cell membrane</keyword>
<sequence>MSMWEALAVLAAGIGAGGVNAVVGSGTLLTFPVLLALGYPPVTATISNSIGLAPGTWAGTFGYRRELAGQWGRLLRLAGMSLLGAITGATLLLYLPERVFVTVVPVLITLSCVLILAQPRLSAWARARGRSRPHGGPWLPLGIYGAGTYGAYFAAAQGIVLLSILGIALDEGLQRINALKNALAATVNTTAAVFYLIFAVPDYWAAGLIAVGSIVGGYVGAHVGRRLKPLVLRVIVVLVGLTAAAQLLVELFA</sequence>
<protein>
    <recommendedName>
        <fullName evidence="8">Probable membrane transporter protein</fullName>
    </recommendedName>
</protein>